<comment type="caution">
    <text evidence="1">The sequence shown here is derived from an EMBL/GenBank/DDBJ whole genome shotgun (WGS) entry which is preliminary data.</text>
</comment>
<evidence type="ECO:0008006" key="3">
    <source>
        <dbReference type="Google" id="ProtNLM"/>
    </source>
</evidence>
<dbReference type="Gene3D" id="2.170.120.40">
    <property type="entry name" value="YbbR-like domain"/>
    <property type="match status" value="2"/>
</dbReference>
<dbReference type="Gene3D" id="2.170.120.30">
    <property type="match status" value="2"/>
</dbReference>
<dbReference type="RefSeq" id="WP_153972445.1">
    <property type="nucleotide sequence ID" value="NZ_JACRWE010000007.1"/>
</dbReference>
<dbReference type="InterPro" id="IPR053154">
    <property type="entry name" value="c-di-AMP_regulator"/>
</dbReference>
<evidence type="ECO:0000313" key="2">
    <source>
        <dbReference type="Proteomes" id="UP000609849"/>
    </source>
</evidence>
<dbReference type="PANTHER" id="PTHR37804">
    <property type="entry name" value="CDAA REGULATORY PROTEIN CDAR"/>
    <property type="match status" value="1"/>
</dbReference>
<dbReference type="Proteomes" id="UP000609849">
    <property type="component" value="Unassembled WGS sequence"/>
</dbReference>
<reference evidence="1 2" key="1">
    <citation type="submission" date="2020-08" db="EMBL/GenBank/DDBJ databases">
        <authorList>
            <person name="Liu C."/>
            <person name="Sun Q."/>
        </authorList>
    </citation>
    <scope>NUCLEOTIDE SEQUENCE [LARGE SCALE GENOMIC DNA]</scope>
    <source>
        <strain evidence="1 2">NSJ-18</strain>
    </source>
</reference>
<dbReference type="EMBL" id="JACRWE010000007">
    <property type="protein sequence ID" value="MBC5997746.1"/>
    <property type="molecule type" value="Genomic_DNA"/>
</dbReference>
<protein>
    <recommendedName>
        <fullName evidence="3">YbbR-like protein</fullName>
    </recommendedName>
</protein>
<proteinExistence type="predicted"/>
<accession>A0ABR7JT02</accession>
<gene>
    <name evidence="1" type="ORF">H8923_13360</name>
</gene>
<evidence type="ECO:0000313" key="1">
    <source>
        <dbReference type="EMBL" id="MBC5997746.1"/>
    </source>
</evidence>
<sequence length="389" mass="43465">MIEKLKENTKIKLISLLSAIVLWMYVMAIVDPQETKLFENIPVTITNLDELDANDFVIYPEVNLNTDIYVTGKLSVLKNISKDDITVYGTMTNLIEGNNGVFLKANISKGVTYELKPDTIVIPLEKIVEEKRSVDVVVTGKYKNNFDSVQLEEDSVKISGPRSLVKEVQKLQATLDVDENKDIYTTTLNLIPINDKGQKVEGVTMETSSVNATVSLLVEKNVPINPVFTESSESLSTYELSQNNITIKGKKDIVDNITSINTKAINLKDVNAGSSKDVQLDIPVGIKIDESVRITIKINEVKNLVTKLTYTNDEVEIRNNNNSIDVATLKIPNTIDIDVEHKENIPDLNKSDITLYIDLSDGNDSFTIKYESKYDFENVKINPDVVTVE</sequence>
<organism evidence="1 2">
    <name type="scientific">Romboutsia faecis</name>
    <dbReference type="NCBI Taxonomy" id="2764597"/>
    <lineage>
        <taxon>Bacteria</taxon>
        <taxon>Bacillati</taxon>
        <taxon>Bacillota</taxon>
        <taxon>Clostridia</taxon>
        <taxon>Peptostreptococcales</taxon>
        <taxon>Peptostreptococcaceae</taxon>
        <taxon>Romboutsia</taxon>
    </lineage>
</organism>
<dbReference type="InterPro" id="IPR012505">
    <property type="entry name" value="YbbR"/>
</dbReference>
<keyword evidence="2" id="KW-1185">Reference proteome</keyword>
<dbReference type="PANTHER" id="PTHR37804:SF1">
    <property type="entry name" value="CDAA REGULATORY PROTEIN CDAR"/>
    <property type="match status" value="1"/>
</dbReference>
<name>A0ABR7JT02_9FIRM</name>
<dbReference type="Pfam" id="PF07949">
    <property type="entry name" value="YbbR"/>
    <property type="match status" value="2"/>
</dbReference>